<dbReference type="KEGG" id="rbu:PG1C_13415"/>
<name>A0A0C5JBG8_9PROT</name>
<dbReference type="EMBL" id="CP010554">
    <property type="protein sequence ID" value="AJP49158.1"/>
    <property type="molecule type" value="Genomic_DNA"/>
</dbReference>
<evidence type="ECO:0008006" key="3">
    <source>
        <dbReference type="Google" id="ProtNLM"/>
    </source>
</evidence>
<reference evidence="1 2" key="1">
    <citation type="journal article" date="2015" name="Genome Announc.">
        <title>Complete Genome Sequence of a Novel Bacterium within the Family Rhodocyclaceae That Degrades Polycyclic Aromatic Hydrocarbons.</title>
        <authorList>
            <person name="Singleton D.R."/>
            <person name="Dickey A.N."/>
            <person name="Scholl E.H."/>
            <person name="Wright F.A."/>
            <person name="Aitken M.D."/>
        </authorList>
    </citation>
    <scope>NUCLEOTIDE SEQUENCE [LARGE SCALE GENOMIC DNA]</scope>
    <source>
        <strain evidence="2">PG1-Ca6</strain>
    </source>
</reference>
<gene>
    <name evidence="1" type="ORF">PG1C_13415</name>
</gene>
<evidence type="ECO:0000313" key="1">
    <source>
        <dbReference type="EMBL" id="AJP49158.1"/>
    </source>
</evidence>
<organism evidence="1 2">
    <name type="scientific">Rugosibacter aromaticivorans</name>
    <dbReference type="NCBI Taxonomy" id="1565605"/>
    <lineage>
        <taxon>Bacteria</taxon>
        <taxon>Pseudomonadati</taxon>
        <taxon>Pseudomonadota</taxon>
        <taxon>Betaproteobacteria</taxon>
        <taxon>Nitrosomonadales</taxon>
        <taxon>Sterolibacteriaceae</taxon>
        <taxon>Rugosibacter</taxon>
    </lineage>
</organism>
<protein>
    <recommendedName>
        <fullName evidence="3">Proline-rich region</fullName>
    </recommendedName>
</protein>
<accession>A0A0C5JBG8</accession>
<dbReference type="Proteomes" id="UP000061603">
    <property type="component" value="Chromosome"/>
</dbReference>
<dbReference type="AlphaFoldDB" id="A0A0C5JBG8"/>
<evidence type="ECO:0000313" key="2">
    <source>
        <dbReference type="Proteomes" id="UP000061603"/>
    </source>
</evidence>
<sequence>MARCLYEWRTPMKSLKLLFVMAALGLASIGSAWADRGHGSHDWGHGQGWGHGYFGIAIDPWAPWYYPPIYYPPAYYPQTVVIQPSPSVYIEQPDPAPAPAEQANYWYYCGKSKTYYPYVKACPSGWQRVTPQPPPPQ</sequence>
<dbReference type="HOGENOM" id="CLU_135590_1_0_4"/>
<keyword evidence="2" id="KW-1185">Reference proteome</keyword>
<dbReference type="STRING" id="1565605.PG1C_13415"/>
<proteinExistence type="predicted"/>